<reference evidence="1 2" key="1">
    <citation type="submission" date="2021-06" db="EMBL/GenBank/DDBJ databases">
        <authorList>
            <person name="Palmer J.M."/>
        </authorList>
    </citation>
    <scope>NUCLEOTIDE SEQUENCE [LARGE SCALE GENOMIC DNA]</scope>
    <source>
        <strain evidence="1 2">GA_2019</strain>
        <tissue evidence="1">Muscle</tissue>
    </source>
</reference>
<evidence type="ECO:0000313" key="2">
    <source>
        <dbReference type="Proteomes" id="UP001476798"/>
    </source>
</evidence>
<comment type="caution">
    <text evidence="1">The sequence shown here is derived from an EMBL/GenBank/DDBJ whole genome shotgun (WGS) entry which is preliminary data.</text>
</comment>
<dbReference type="EMBL" id="JAHRIO010031358">
    <property type="protein sequence ID" value="MEQ2168662.1"/>
    <property type="molecule type" value="Genomic_DNA"/>
</dbReference>
<gene>
    <name evidence="1" type="ORF">GOODEAATRI_017148</name>
</gene>
<dbReference type="Proteomes" id="UP001476798">
    <property type="component" value="Unassembled WGS sequence"/>
</dbReference>
<keyword evidence="2" id="KW-1185">Reference proteome</keyword>
<name>A0ABV0NB91_9TELE</name>
<sequence length="138" mass="15395">MSSPTYCLSLLDTTEAQILKTGAIREADQIRYHSESLLSFNQSQRKITSFLQIVGSQGSFKERKSELCANVVFFGSFSPQQAATTSHPALAYFAAVHIIRHNLRQDKNTQKSSSNKEKIQTATRFGTDICPFSSSKKQ</sequence>
<evidence type="ECO:0000313" key="1">
    <source>
        <dbReference type="EMBL" id="MEQ2168662.1"/>
    </source>
</evidence>
<proteinExistence type="predicted"/>
<accession>A0ABV0NB91</accession>
<organism evidence="1 2">
    <name type="scientific">Goodea atripinnis</name>
    <dbReference type="NCBI Taxonomy" id="208336"/>
    <lineage>
        <taxon>Eukaryota</taxon>
        <taxon>Metazoa</taxon>
        <taxon>Chordata</taxon>
        <taxon>Craniata</taxon>
        <taxon>Vertebrata</taxon>
        <taxon>Euteleostomi</taxon>
        <taxon>Actinopterygii</taxon>
        <taxon>Neopterygii</taxon>
        <taxon>Teleostei</taxon>
        <taxon>Neoteleostei</taxon>
        <taxon>Acanthomorphata</taxon>
        <taxon>Ovalentaria</taxon>
        <taxon>Atherinomorphae</taxon>
        <taxon>Cyprinodontiformes</taxon>
        <taxon>Goodeidae</taxon>
        <taxon>Goodea</taxon>
    </lineage>
</organism>
<protein>
    <submittedName>
        <fullName evidence="1">Uncharacterized protein</fullName>
    </submittedName>
</protein>